<dbReference type="InterPro" id="IPR011006">
    <property type="entry name" value="CheY-like_superfamily"/>
</dbReference>
<keyword evidence="5 15" id="KW-0597">Phosphoprotein</keyword>
<dbReference type="InterPro" id="IPR004358">
    <property type="entry name" value="Sig_transdc_His_kin-like_C"/>
</dbReference>
<keyword evidence="11 16" id="KW-1133">Transmembrane helix</keyword>
<accession>A0A0U2X726</accession>
<dbReference type="Pfam" id="PF21623">
    <property type="entry name" value="HK_sensor_dom_bact"/>
    <property type="match status" value="1"/>
</dbReference>
<dbReference type="InterPro" id="IPR003661">
    <property type="entry name" value="HisK_dim/P_dom"/>
</dbReference>
<dbReference type="PANTHER" id="PTHR45339">
    <property type="entry name" value="HYBRID SIGNAL TRANSDUCTION HISTIDINE KINASE J"/>
    <property type="match status" value="1"/>
</dbReference>
<keyword evidence="10" id="KW-0067">ATP-binding</keyword>
<dbReference type="Gene3D" id="3.30.565.10">
    <property type="entry name" value="Histidine kinase-like ATPase, C-terminal domain"/>
    <property type="match status" value="1"/>
</dbReference>
<evidence type="ECO:0000256" key="11">
    <source>
        <dbReference type="ARBA" id="ARBA00022989"/>
    </source>
</evidence>
<keyword evidence="7 16" id="KW-0812">Transmembrane</keyword>
<dbReference type="SUPFAM" id="SSF52172">
    <property type="entry name" value="CheY-like"/>
    <property type="match status" value="1"/>
</dbReference>
<dbReference type="NCBIfam" id="TIGR00229">
    <property type="entry name" value="sensory_box"/>
    <property type="match status" value="1"/>
</dbReference>
<organism evidence="21">
    <name type="scientific">Pseudoalteromonas translucida KMM 520</name>
    <dbReference type="NCBI Taxonomy" id="1315283"/>
    <lineage>
        <taxon>Bacteria</taxon>
        <taxon>Pseudomonadati</taxon>
        <taxon>Pseudomonadota</taxon>
        <taxon>Gammaproteobacteria</taxon>
        <taxon>Alteromonadales</taxon>
        <taxon>Pseudoalteromonadaceae</taxon>
        <taxon>Pseudoalteromonas</taxon>
    </lineage>
</organism>
<dbReference type="SUPFAM" id="SSF55785">
    <property type="entry name" value="PYP-like sensor domain (PAS domain)"/>
    <property type="match status" value="1"/>
</dbReference>
<evidence type="ECO:0000256" key="13">
    <source>
        <dbReference type="ARBA" id="ARBA00064003"/>
    </source>
</evidence>
<dbReference type="PATRIC" id="fig|1315283.4.peg.1742"/>
<dbReference type="CDD" id="cd17546">
    <property type="entry name" value="REC_hyHK_CKI1_RcsC-like"/>
    <property type="match status" value="1"/>
</dbReference>
<comment type="subunit">
    <text evidence="13">At low DSF concentrations, interacts with RpfF.</text>
</comment>
<dbReference type="FunFam" id="3.30.565.10:FF:000010">
    <property type="entry name" value="Sensor histidine kinase RcsC"/>
    <property type="match status" value="1"/>
</dbReference>
<dbReference type="PROSITE" id="PS50113">
    <property type="entry name" value="PAC"/>
    <property type="match status" value="1"/>
</dbReference>
<dbReference type="InterPro" id="IPR036097">
    <property type="entry name" value="HisK_dim/P_sf"/>
</dbReference>
<feature type="transmembrane region" description="Helical" evidence="16">
    <location>
        <begin position="16"/>
        <end position="35"/>
    </location>
</feature>
<keyword evidence="16" id="KW-0472">Membrane</keyword>
<dbReference type="EC" id="2.7.13.3" evidence="3"/>
<evidence type="ECO:0000256" key="15">
    <source>
        <dbReference type="PROSITE-ProRule" id="PRU00169"/>
    </source>
</evidence>
<dbReference type="SUPFAM" id="SSF103190">
    <property type="entry name" value="Sensory domain-like"/>
    <property type="match status" value="1"/>
</dbReference>
<dbReference type="SMART" id="SM00388">
    <property type="entry name" value="HisKA"/>
    <property type="match status" value="1"/>
</dbReference>
<dbReference type="AlphaFoldDB" id="A0A0U2X726"/>
<feature type="transmembrane region" description="Helical" evidence="16">
    <location>
        <begin position="332"/>
        <end position="350"/>
    </location>
</feature>
<dbReference type="SUPFAM" id="SSF55874">
    <property type="entry name" value="ATPase domain of HSP90 chaperone/DNA topoisomerase II/histidine kinase"/>
    <property type="match status" value="1"/>
</dbReference>
<dbReference type="PROSITE" id="PS50109">
    <property type="entry name" value="HIS_KIN"/>
    <property type="match status" value="1"/>
</dbReference>
<dbReference type="InterPro" id="IPR029151">
    <property type="entry name" value="Sensor-like_sf"/>
</dbReference>
<dbReference type="GO" id="GO:0005524">
    <property type="term" value="F:ATP binding"/>
    <property type="evidence" value="ECO:0007669"/>
    <property type="project" value="UniProtKB-KW"/>
</dbReference>
<evidence type="ECO:0000313" key="21">
    <source>
        <dbReference type="EMBL" id="ALS33150.1"/>
    </source>
</evidence>
<keyword evidence="6" id="KW-0808">Transferase</keyword>
<evidence type="ECO:0000256" key="10">
    <source>
        <dbReference type="ARBA" id="ARBA00022840"/>
    </source>
</evidence>
<dbReference type="InterPro" id="IPR005467">
    <property type="entry name" value="His_kinase_dom"/>
</dbReference>
<evidence type="ECO:0000313" key="22">
    <source>
        <dbReference type="Proteomes" id="UP000065261"/>
    </source>
</evidence>
<dbReference type="CDD" id="cd16922">
    <property type="entry name" value="HATPase_EvgS-ArcB-TorS-like"/>
    <property type="match status" value="1"/>
</dbReference>
<dbReference type="CDD" id="cd00082">
    <property type="entry name" value="HisKA"/>
    <property type="match status" value="1"/>
</dbReference>
<dbReference type="InterPro" id="IPR036890">
    <property type="entry name" value="HATPase_C_sf"/>
</dbReference>
<dbReference type="SUPFAM" id="SSF47384">
    <property type="entry name" value="Homodimeric domain of signal transducing histidine kinase"/>
    <property type="match status" value="1"/>
</dbReference>
<evidence type="ECO:0000256" key="9">
    <source>
        <dbReference type="ARBA" id="ARBA00022777"/>
    </source>
</evidence>
<reference evidence="21 22" key="1">
    <citation type="submission" date="2015-03" db="EMBL/GenBank/DDBJ databases">
        <authorList>
            <person name="Murphy D."/>
        </authorList>
    </citation>
    <scope>NUCLEOTIDE SEQUENCE [LARGE SCALE GENOMIC DNA]</scope>
    <source>
        <strain evidence="21 22">KMM 520</strain>
    </source>
</reference>
<dbReference type="InterPro" id="IPR000014">
    <property type="entry name" value="PAS"/>
</dbReference>
<dbReference type="CDD" id="cd00130">
    <property type="entry name" value="PAS"/>
    <property type="match status" value="1"/>
</dbReference>
<evidence type="ECO:0000256" key="6">
    <source>
        <dbReference type="ARBA" id="ARBA00022679"/>
    </source>
</evidence>
<protein>
    <recommendedName>
        <fullName evidence="14">Sensory/regulatory protein RpfC</fullName>
        <ecNumber evidence="3">2.7.13.3</ecNumber>
    </recommendedName>
</protein>
<evidence type="ECO:0000256" key="16">
    <source>
        <dbReference type="SAM" id="Phobius"/>
    </source>
</evidence>
<evidence type="ECO:0000259" key="19">
    <source>
        <dbReference type="PROSITE" id="PS50112"/>
    </source>
</evidence>
<evidence type="ECO:0000259" key="18">
    <source>
        <dbReference type="PROSITE" id="PS50110"/>
    </source>
</evidence>
<sequence>MLKRNFLSRVAKSNKLILFAVMIFIIIALPSMYIFEQKVRSEIYHTAQIELKRELETKTVSLKKHFTDSVNAIRFLDATPPIKAISRVSENQLSDPASATPMAIWKNRLASIFSGFMRTDESILQARYIMLAEGGQEVVRVDRTEQGKITILEGEQLQQKGQRDYVIKTSMLDEHTVYISPINYNRENGKIQQPYISTFRVAKPVFDKNKQVSAVLVTNYYAEQLFKSLTFESPQGTAIYLMNNQGEFLYHPNPELRFGFEFNKSRTWEQESVGAQNMAADKTLPLNNYPQQYTLQKRIYFGNDIAMLPLELAVSVDTQTLLAKVSERRQSFITTLAVFFGVFLAMTMLYQRFINRKLLIHSLKEQNNRVIENSLDAIFSISESGKVVQFNNTAKQVFGDILESDNVNFISLFTLNEEDEQCIRETIKNGSKMPFEAMHTDSSGNKYYYSITLSSIYDVFNERYQVAAILRDISSLKNIQAELEGVNTTLELKVSQRTRELERAIDEALAASQAKSDFVANISHEIRTPMNGVLGMLEMLKEDGLSEQQHHYLKLANSSANSLMNLINDILDFSKIEAGKLDIDNHSFDVVTVCSDMINSLALQGQRKGLEVFLHTHNIVDRMVVGDSHRLKQILINLVNNAFKFTHKGEVSLTIGSKYITDTKLQMSFAVKDTGIGIAAENIDKLFEVFTQEDSSTTRHFGGTGLGLSICKKLAQLMGGNISLTSEKGVGSTFTATVELHVAPQKKLNTGIELATSIDVAALIARDNVYNNVCDLLLQTCKVDKSNIVRLDYFSEHDEFKADLLIIDDDHPQVNALISFCKQYDKKYVLILRDMVMNKQSKKVFPDHLHILNKPLTQDEFSYKLASLFGASSEFVITPPKSLIEEPVDADLSTYHVLLVDDNMINIEVAKAILKHTKVKITCASDGLEALEALKSNKQQPFNVILMDCQMPNLNGYDTTSEIRNAKAGIEYIHVPIIAMTASAMEGDRERCLAAGMNDYITKPIKPQTLKDKLITWLS</sequence>
<feature type="domain" description="Histidine kinase" evidence="17">
    <location>
        <begin position="521"/>
        <end position="742"/>
    </location>
</feature>
<dbReference type="Pfam" id="PF00072">
    <property type="entry name" value="Response_reg"/>
    <property type="match status" value="1"/>
</dbReference>
<feature type="domain" description="PAS" evidence="19">
    <location>
        <begin position="363"/>
        <end position="399"/>
    </location>
</feature>
<dbReference type="PANTHER" id="PTHR45339:SF1">
    <property type="entry name" value="HYBRID SIGNAL TRANSDUCTION HISTIDINE KINASE J"/>
    <property type="match status" value="1"/>
</dbReference>
<dbReference type="GO" id="GO:0005886">
    <property type="term" value="C:plasma membrane"/>
    <property type="evidence" value="ECO:0007669"/>
    <property type="project" value="UniProtKB-SubCell"/>
</dbReference>
<dbReference type="PRINTS" id="PR00344">
    <property type="entry name" value="BCTRLSENSOR"/>
</dbReference>
<dbReference type="OrthoDB" id="9810730at2"/>
<comment type="catalytic activity">
    <reaction evidence="1">
        <text>ATP + protein L-histidine = ADP + protein N-phospho-L-histidine.</text>
        <dbReference type="EC" id="2.7.13.3"/>
    </reaction>
</comment>
<evidence type="ECO:0000256" key="8">
    <source>
        <dbReference type="ARBA" id="ARBA00022741"/>
    </source>
</evidence>
<dbReference type="InterPro" id="IPR035965">
    <property type="entry name" value="PAS-like_dom_sf"/>
</dbReference>
<evidence type="ECO:0000256" key="5">
    <source>
        <dbReference type="ARBA" id="ARBA00022553"/>
    </source>
</evidence>
<dbReference type="PROSITE" id="PS50110">
    <property type="entry name" value="RESPONSE_REGULATORY"/>
    <property type="match status" value="1"/>
</dbReference>
<dbReference type="Proteomes" id="UP000065261">
    <property type="component" value="Chromosome I"/>
</dbReference>
<name>A0A0U2X726_9GAMM</name>
<feature type="domain" description="Response regulatory" evidence="18">
    <location>
        <begin position="896"/>
        <end position="1018"/>
    </location>
</feature>
<feature type="domain" description="PAC" evidence="20">
    <location>
        <begin position="433"/>
        <end position="485"/>
    </location>
</feature>
<dbReference type="GO" id="GO:0000155">
    <property type="term" value="F:phosphorelay sensor kinase activity"/>
    <property type="evidence" value="ECO:0007669"/>
    <property type="project" value="InterPro"/>
</dbReference>
<dbReference type="InterPro" id="IPR001789">
    <property type="entry name" value="Sig_transdc_resp-reg_receiver"/>
</dbReference>
<comment type="subcellular location">
    <subcellularLocation>
        <location evidence="2">Cell membrane</location>
        <topology evidence="2">Multi-pass membrane protein</topology>
    </subcellularLocation>
</comment>
<evidence type="ECO:0000256" key="1">
    <source>
        <dbReference type="ARBA" id="ARBA00000085"/>
    </source>
</evidence>
<evidence type="ECO:0000259" key="17">
    <source>
        <dbReference type="PROSITE" id="PS50109"/>
    </source>
</evidence>
<dbReference type="RefSeq" id="WP_058373469.1">
    <property type="nucleotide sequence ID" value="NZ_CP011034.1"/>
</dbReference>
<evidence type="ECO:0000256" key="2">
    <source>
        <dbReference type="ARBA" id="ARBA00004651"/>
    </source>
</evidence>
<dbReference type="Gene3D" id="3.40.50.2300">
    <property type="match status" value="1"/>
</dbReference>
<dbReference type="InterPro" id="IPR000700">
    <property type="entry name" value="PAS-assoc_C"/>
</dbReference>
<keyword evidence="4" id="KW-1003">Cell membrane</keyword>
<keyword evidence="8" id="KW-0547">Nucleotide-binding</keyword>
<dbReference type="KEGG" id="ptn:PTRA_a2018"/>
<dbReference type="Pfam" id="PF02518">
    <property type="entry name" value="HATPase_c"/>
    <property type="match status" value="1"/>
</dbReference>
<dbReference type="EMBL" id="CP011034">
    <property type="protein sequence ID" value="ALS33150.1"/>
    <property type="molecule type" value="Genomic_DNA"/>
</dbReference>
<dbReference type="SMART" id="SM00387">
    <property type="entry name" value="HATPase_c"/>
    <property type="match status" value="1"/>
</dbReference>
<evidence type="ECO:0000256" key="7">
    <source>
        <dbReference type="ARBA" id="ARBA00022692"/>
    </source>
</evidence>
<keyword evidence="9" id="KW-0418">Kinase</keyword>
<evidence type="ECO:0000256" key="14">
    <source>
        <dbReference type="ARBA" id="ARBA00068150"/>
    </source>
</evidence>
<dbReference type="SMART" id="SM00448">
    <property type="entry name" value="REC"/>
    <property type="match status" value="1"/>
</dbReference>
<dbReference type="InterPro" id="IPR048760">
    <property type="entry name" value="VP0354-like_sensor_dom"/>
</dbReference>
<dbReference type="Pfam" id="PF13426">
    <property type="entry name" value="PAS_9"/>
    <property type="match status" value="1"/>
</dbReference>
<dbReference type="Gene3D" id="1.10.287.130">
    <property type="match status" value="1"/>
</dbReference>
<evidence type="ECO:0000256" key="3">
    <source>
        <dbReference type="ARBA" id="ARBA00012438"/>
    </source>
</evidence>
<feature type="modified residue" description="4-aspartylphosphate" evidence="15">
    <location>
        <position position="948"/>
    </location>
</feature>
<dbReference type="InterPro" id="IPR003594">
    <property type="entry name" value="HATPase_dom"/>
</dbReference>
<dbReference type="Pfam" id="PF00512">
    <property type="entry name" value="HisKA"/>
    <property type="match status" value="1"/>
</dbReference>
<proteinExistence type="predicted"/>
<evidence type="ECO:0000256" key="12">
    <source>
        <dbReference type="ARBA" id="ARBA00023012"/>
    </source>
</evidence>
<evidence type="ECO:0000259" key="20">
    <source>
        <dbReference type="PROSITE" id="PS50113"/>
    </source>
</evidence>
<dbReference type="Gene3D" id="3.30.450.20">
    <property type="entry name" value="PAS domain"/>
    <property type="match status" value="2"/>
</dbReference>
<evidence type="ECO:0000256" key="4">
    <source>
        <dbReference type="ARBA" id="ARBA00022475"/>
    </source>
</evidence>
<keyword evidence="12" id="KW-0902">Two-component regulatory system</keyword>
<gene>
    <name evidence="21" type="ORF">PTRA_a2018</name>
</gene>
<dbReference type="PROSITE" id="PS50112">
    <property type="entry name" value="PAS"/>
    <property type="match status" value="1"/>
</dbReference>
<dbReference type="FunFam" id="1.10.287.130:FF:000002">
    <property type="entry name" value="Two-component osmosensing histidine kinase"/>
    <property type="match status" value="1"/>
</dbReference>